<dbReference type="Gene3D" id="3.90.550.10">
    <property type="entry name" value="Spore Coat Polysaccharide Biosynthesis Protein SpsA, Chain A"/>
    <property type="match status" value="2"/>
</dbReference>
<dbReference type="InterPro" id="IPR050834">
    <property type="entry name" value="Glycosyltransf_2"/>
</dbReference>
<dbReference type="PANTHER" id="PTHR43685:SF2">
    <property type="entry name" value="GLYCOSYLTRANSFERASE 2-LIKE DOMAIN-CONTAINING PROTEIN"/>
    <property type="match status" value="1"/>
</dbReference>
<feature type="domain" description="Glycosyltransferase 2-like" evidence="1">
    <location>
        <begin position="70"/>
        <end position="184"/>
    </location>
</feature>
<dbReference type="InterPro" id="IPR001173">
    <property type="entry name" value="Glyco_trans_2-like"/>
</dbReference>
<dbReference type="PANTHER" id="PTHR43685">
    <property type="entry name" value="GLYCOSYLTRANSFERASE"/>
    <property type="match status" value="1"/>
</dbReference>
<sequence>MWLYLKKAIFVWRVQGLKGLLTRTYYFFKKRSPGERNLYLNWIKKNEPSHLGLKEQMRKANNLAKKPLFSIITATFNVSPEIFKETFESAISQTYGNWEWCLVDGSSDIKIKKFIKDLAVQDKRIKFKSLDKNLGIAENFNKAANIAGGDYIAFLDHDDLLRPSALFEVAAGLNKQEADFIYSDEDKVANGKRFDPFFKPDWSPHLLTSFNYINHLTVMSRELFKNVGGFREGFDGAQDYDLYLRATGQAKNILHIPKVLYSWRRTKGSTAAGFFEKGYAQESGKKVLESYLRENKIAGVVEETPYPGIYRVRRRLLKEPEISIIIPTQDKKDYLERCVDSIFKSSYKNFEIIIVNNQSQRLDTLNYLRQLSKNKKIKILNYEKPFDFSAINNFAVAKTKNPYILFLNNDTQVITSDWLESMLEIVQDEKVGVVAPKLLFPNGTAQNFGVVVGLGGIAGSVFQGYPREHPGYWGNLVTIRDVSAVSAAAMLVKRKVFEQVSGFDENLKIAFNDIDFCLKVGEKGYYVVVTPYAELYHWESVTRGREYSGEKLNQFRKEINHFAKKWKKVLGAGDPFYNRNLSLIHPDYRINDG</sequence>
<protein>
    <recommendedName>
        <fullName evidence="1">Glycosyltransferase 2-like domain-containing protein</fullName>
    </recommendedName>
</protein>
<organism evidence="2 3">
    <name type="scientific">Candidatus Woykebacteria bacterium GWA1_44_8</name>
    <dbReference type="NCBI Taxonomy" id="1802591"/>
    <lineage>
        <taxon>Bacteria</taxon>
        <taxon>Candidatus Woykeibacteriota</taxon>
    </lineage>
</organism>
<name>A0A1G1W1X9_9BACT</name>
<evidence type="ECO:0000259" key="1">
    <source>
        <dbReference type="Pfam" id="PF00535"/>
    </source>
</evidence>
<dbReference type="SUPFAM" id="SSF53448">
    <property type="entry name" value="Nucleotide-diphospho-sugar transferases"/>
    <property type="match status" value="2"/>
</dbReference>
<evidence type="ECO:0000313" key="2">
    <source>
        <dbReference type="EMBL" id="OGY21675.1"/>
    </source>
</evidence>
<evidence type="ECO:0000313" key="3">
    <source>
        <dbReference type="Proteomes" id="UP000176299"/>
    </source>
</evidence>
<proteinExistence type="predicted"/>
<gene>
    <name evidence="2" type="ORF">A2113_03920</name>
</gene>
<dbReference type="InterPro" id="IPR029044">
    <property type="entry name" value="Nucleotide-diphossugar_trans"/>
</dbReference>
<accession>A0A1G1W1X9</accession>
<dbReference type="STRING" id="1802591.A2113_03920"/>
<reference evidence="2 3" key="1">
    <citation type="journal article" date="2016" name="Nat. Commun.">
        <title>Thousands of microbial genomes shed light on interconnected biogeochemical processes in an aquifer system.</title>
        <authorList>
            <person name="Anantharaman K."/>
            <person name="Brown C.T."/>
            <person name="Hug L.A."/>
            <person name="Sharon I."/>
            <person name="Castelle C.J."/>
            <person name="Probst A.J."/>
            <person name="Thomas B.C."/>
            <person name="Singh A."/>
            <person name="Wilkins M.J."/>
            <person name="Karaoz U."/>
            <person name="Brodie E.L."/>
            <person name="Williams K.H."/>
            <person name="Hubbard S.S."/>
            <person name="Banfield J.F."/>
        </authorList>
    </citation>
    <scope>NUCLEOTIDE SEQUENCE [LARGE SCALE GENOMIC DNA]</scope>
</reference>
<dbReference type="EMBL" id="MHCN01000011">
    <property type="protein sequence ID" value="OGY21675.1"/>
    <property type="molecule type" value="Genomic_DNA"/>
</dbReference>
<comment type="caution">
    <text evidence="2">The sequence shown here is derived from an EMBL/GenBank/DDBJ whole genome shotgun (WGS) entry which is preliminary data.</text>
</comment>
<dbReference type="CDD" id="cd04186">
    <property type="entry name" value="GT_2_like_c"/>
    <property type="match status" value="1"/>
</dbReference>
<dbReference type="CDD" id="cd04184">
    <property type="entry name" value="GT2_RfbC_Mx_like"/>
    <property type="match status" value="1"/>
</dbReference>
<feature type="domain" description="Glycosyltransferase 2-like" evidence="1">
    <location>
        <begin position="323"/>
        <end position="441"/>
    </location>
</feature>
<dbReference type="Pfam" id="PF00535">
    <property type="entry name" value="Glycos_transf_2"/>
    <property type="match status" value="2"/>
</dbReference>
<dbReference type="AlphaFoldDB" id="A0A1G1W1X9"/>
<dbReference type="Proteomes" id="UP000176299">
    <property type="component" value="Unassembled WGS sequence"/>
</dbReference>